<accession>A0A8X6VKZ9</accession>
<comment type="caution">
    <text evidence="1">The sequence shown here is derived from an EMBL/GenBank/DDBJ whole genome shotgun (WGS) entry which is preliminary data.</text>
</comment>
<sequence length="145" mass="16746">MGTINLDTSAVNNKNIRTKITDWMNASHFPPDSLIEDNTVSFPNITLACKRSRHKSPANPTSHLEMLQTLLCPFSLIKPRFKDTSLSGSFLRTSERILYGEGRYNFRRLVITLPSICQLKWLESLRPRKSMFTLSMLRIWTRICV</sequence>
<evidence type="ECO:0000313" key="2">
    <source>
        <dbReference type="Proteomes" id="UP000887159"/>
    </source>
</evidence>
<proteinExistence type="predicted"/>
<dbReference type="AlphaFoldDB" id="A0A8X6VKZ9"/>
<organism evidence="1 2">
    <name type="scientific">Trichonephila clavipes</name>
    <name type="common">Golden silk orbweaver</name>
    <name type="synonym">Nephila clavipes</name>
    <dbReference type="NCBI Taxonomy" id="2585209"/>
    <lineage>
        <taxon>Eukaryota</taxon>
        <taxon>Metazoa</taxon>
        <taxon>Ecdysozoa</taxon>
        <taxon>Arthropoda</taxon>
        <taxon>Chelicerata</taxon>
        <taxon>Arachnida</taxon>
        <taxon>Araneae</taxon>
        <taxon>Araneomorphae</taxon>
        <taxon>Entelegynae</taxon>
        <taxon>Araneoidea</taxon>
        <taxon>Nephilidae</taxon>
        <taxon>Trichonephila</taxon>
    </lineage>
</organism>
<dbReference type="EMBL" id="BMAU01021306">
    <property type="protein sequence ID" value="GFY11678.1"/>
    <property type="molecule type" value="Genomic_DNA"/>
</dbReference>
<dbReference type="Proteomes" id="UP000887159">
    <property type="component" value="Unassembled WGS sequence"/>
</dbReference>
<reference evidence="1" key="1">
    <citation type="submission" date="2020-08" db="EMBL/GenBank/DDBJ databases">
        <title>Multicomponent nature underlies the extraordinary mechanical properties of spider dragline silk.</title>
        <authorList>
            <person name="Kono N."/>
            <person name="Nakamura H."/>
            <person name="Mori M."/>
            <person name="Yoshida Y."/>
            <person name="Ohtoshi R."/>
            <person name="Malay A.D."/>
            <person name="Moran D.A.P."/>
            <person name="Tomita M."/>
            <person name="Numata K."/>
            <person name="Arakawa K."/>
        </authorList>
    </citation>
    <scope>NUCLEOTIDE SEQUENCE</scope>
</reference>
<keyword evidence="2" id="KW-1185">Reference proteome</keyword>
<gene>
    <name evidence="1" type="ORF">TNCV_4231471</name>
</gene>
<protein>
    <submittedName>
        <fullName evidence="1">Uncharacterized protein</fullName>
    </submittedName>
</protein>
<name>A0A8X6VKZ9_TRICX</name>
<evidence type="ECO:0000313" key="1">
    <source>
        <dbReference type="EMBL" id="GFY11678.1"/>
    </source>
</evidence>